<keyword evidence="2" id="KW-1133">Transmembrane helix</keyword>
<dbReference type="PANTHER" id="PTHR40622">
    <property type="match status" value="1"/>
</dbReference>
<protein>
    <recommendedName>
        <fullName evidence="4">DUF7728 domain-containing protein</fullName>
    </recommendedName>
</protein>
<dbReference type="OrthoDB" id="5409353at2759"/>
<gene>
    <name evidence="5" type="ORF">DM02DRAFT_616479</name>
</gene>
<evidence type="ECO:0000259" key="4">
    <source>
        <dbReference type="Pfam" id="PF24854"/>
    </source>
</evidence>
<feature type="signal peptide" evidence="3">
    <location>
        <begin position="1"/>
        <end position="27"/>
    </location>
</feature>
<name>A0A2V1DIS7_9PLEO</name>
<evidence type="ECO:0000256" key="2">
    <source>
        <dbReference type="SAM" id="Phobius"/>
    </source>
</evidence>
<dbReference type="Proteomes" id="UP000244855">
    <property type="component" value="Unassembled WGS sequence"/>
</dbReference>
<evidence type="ECO:0000313" key="6">
    <source>
        <dbReference type="Proteomes" id="UP000244855"/>
    </source>
</evidence>
<dbReference type="PANTHER" id="PTHR40622:SF1">
    <property type="match status" value="1"/>
</dbReference>
<feature type="transmembrane region" description="Helical" evidence="2">
    <location>
        <begin position="286"/>
        <end position="319"/>
    </location>
</feature>
<dbReference type="AlphaFoldDB" id="A0A2V1DIS7"/>
<feature type="region of interest" description="Disordered" evidence="1">
    <location>
        <begin position="365"/>
        <end position="384"/>
    </location>
</feature>
<dbReference type="InterPro" id="IPR056145">
    <property type="entry name" value="DUF7728"/>
</dbReference>
<evidence type="ECO:0000256" key="3">
    <source>
        <dbReference type="SAM" id="SignalP"/>
    </source>
</evidence>
<feature type="domain" description="DUF7728" evidence="4">
    <location>
        <begin position="46"/>
        <end position="186"/>
    </location>
</feature>
<evidence type="ECO:0000313" key="5">
    <source>
        <dbReference type="EMBL" id="PVH97523.1"/>
    </source>
</evidence>
<feature type="compositionally biased region" description="Basic residues" evidence="1">
    <location>
        <begin position="246"/>
        <end position="262"/>
    </location>
</feature>
<keyword evidence="2" id="KW-0812">Transmembrane</keyword>
<accession>A0A2V1DIS7</accession>
<keyword evidence="6" id="KW-1185">Reference proteome</keyword>
<keyword evidence="3" id="KW-0732">Signal</keyword>
<dbReference type="EMBL" id="KZ805434">
    <property type="protein sequence ID" value="PVH97523.1"/>
    <property type="molecule type" value="Genomic_DNA"/>
</dbReference>
<sequence>MICRTLGLTALAAATASAILLPPTVTATDLDLGDDSALEISVNPMKRTIALECPSCAFATKEGEALSWKQDTGSTYLLDFEVGSSEDTLDIEGVQLYPPTFGYFAAPFYATQLDPGAKDALRLQVTGYTFHFNSAETVTEAGIELLPVTFKITSIEGRPVNPPALTINLLKDTNGRLMIASFKTTQAGEVGSVGSEEECKNWSMLCQWRSYLSNSINGLKSSVGKACHRHKSNPMTEDSVAEKPPHRFRPGHPHHHPHHGPHHISDNYERPHHHHHSTHMFLRRAFFTVLIPILIGIFAGTLTYLIGMALGYVIAIVVAKVRGRAPYERVALGDEEEAEYSNEKEAFIAELPEYEAPPVYEQVPEKEVVPEKEAVEGQTDETSK</sequence>
<reference evidence="5 6" key="1">
    <citation type="journal article" date="2018" name="Sci. Rep.">
        <title>Comparative genomics provides insights into the lifestyle and reveals functional heterogeneity of dark septate endophytic fungi.</title>
        <authorList>
            <person name="Knapp D.G."/>
            <person name="Nemeth J.B."/>
            <person name="Barry K."/>
            <person name="Hainaut M."/>
            <person name="Henrissat B."/>
            <person name="Johnson J."/>
            <person name="Kuo A."/>
            <person name="Lim J.H.P."/>
            <person name="Lipzen A."/>
            <person name="Nolan M."/>
            <person name="Ohm R.A."/>
            <person name="Tamas L."/>
            <person name="Grigoriev I.V."/>
            <person name="Spatafora J.W."/>
            <person name="Nagy L.G."/>
            <person name="Kovacs G.M."/>
        </authorList>
    </citation>
    <scope>NUCLEOTIDE SEQUENCE [LARGE SCALE GENOMIC DNA]</scope>
    <source>
        <strain evidence="5 6">DSE2036</strain>
    </source>
</reference>
<keyword evidence="2" id="KW-0472">Membrane</keyword>
<feature type="region of interest" description="Disordered" evidence="1">
    <location>
        <begin position="227"/>
        <end position="273"/>
    </location>
</feature>
<feature type="chain" id="PRO_5016129650" description="DUF7728 domain-containing protein" evidence="3">
    <location>
        <begin position="28"/>
        <end position="384"/>
    </location>
</feature>
<proteinExistence type="predicted"/>
<dbReference type="Pfam" id="PF24854">
    <property type="entry name" value="DUF7728"/>
    <property type="match status" value="1"/>
</dbReference>
<evidence type="ECO:0000256" key="1">
    <source>
        <dbReference type="SAM" id="MobiDB-lite"/>
    </source>
</evidence>
<organism evidence="5 6">
    <name type="scientific">Periconia macrospinosa</name>
    <dbReference type="NCBI Taxonomy" id="97972"/>
    <lineage>
        <taxon>Eukaryota</taxon>
        <taxon>Fungi</taxon>
        <taxon>Dikarya</taxon>
        <taxon>Ascomycota</taxon>
        <taxon>Pezizomycotina</taxon>
        <taxon>Dothideomycetes</taxon>
        <taxon>Pleosporomycetidae</taxon>
        <taxon>Pleosporales</taxon>
        <taxon>Massarineae</taxon>
        <taxon>Periconiaceae</taxon>
        <taxon>Periconia</taxon>
    </lineage>
</organism>